<feature type="binding site" evidence="5">
    <location>
        <position position="345"/>
    </location>
    <ligand>
        <name>S-adenosyl-L-methionine</name>
        <dbReference type="ChEBI" id="CHEBI:59789"/>
    </ligand>
</feature>
<keyword evidence="1 5" id="KW-0489">Methyltransferase</keyword>
<name>A0A7Y9I2J2_9ACTN</name>
<evidence type="ECO:0000256" key="6">
    <source>
        <dbReference type="SAM" id="MobiDB-lite"/>
    </source>
</evidence>
<dbReference type="Proteomes" id="UP000569914">
    <property type="component" value="Unassembled WGS sequence"/>
</dbReference>
<dbReference type="InterPro" id="IPR049560">
    <property type="entry name" value="MeTrfase_RsmB-F_NOP2_cat"/>
</dbReference>
<dbReference type="SUPFAM" id="SSF48013">
    <property type="entry name" value="NusB-like"/>
    <property type="match status" value="1"/>
</dbReference>
<feature type="binding site" evidence="5">
    <location>
        <position position="320"/>
    </location>
    <ligand>
        <name>S-adenosyl-L-methionine</name>
        <dbReference type="ChEBI" id="CHEBI:59789"/>
    </ligand>
</feature>
<dbReference type="GO" id="GO:0006355">
    <property type="term" value="P:regulation of DNA-templated transcription"/>
    <property type="evidence" value="ECO:0007669"/>
    <property type="project" value="InterPro"/>
</dbReference>
<dbReference type="InterPro" id="IPR001678">
    <property type="entry name" value="MeTrfase_RsmB-F_NOP2_dom"/>
</dbReference>
<dbReference type="GO" id="GO:0008173">
    <property type="term" value="F:RNA methyltransferase activity"/>
    <property type="evidence" value="ECO:0007669"/>
    <property type="project" value="InterPro"/>
</dbReference>
<evidence type="ECO:0000259" key="7">
    <source>
        <dbReference type="PROSITE" id="PS51686"/>
    </source>
</evidence>
<dbReference type="Pfam" id="PF01189">
    <property type="entry name" value="Methyltr_RsmB-F"/>
    <property type="match status" value="1"/>
</dbReference>
<keyword evidence="3 5" id="KW-0949">S-adenosyl-L-methionine</keyword>
<evidence type="ECO:0000313" key="9">
    <source>
        <dbReference type="Proteomes" id="UP000569914"/>
    </source>
</evidence>
<evidence type="ECO:0000256" key="5">
    <source>
        <dbReference type="PROSITE-ProRule" id="PRU01023"/>
    </source>
</evidence>
<feature type="binding site" evidence="5">
    <location>
        <begin position="295"/>
        <end position="301"/>
    </location>
    <ligand>
        <name>S-adenosyl-L-methionine</name>
        <dbReference type="ChEBI" id="CHEBI:59789"/>
    </ligand>
</feature>
<dbReference type="RefSeq" id="WP_179747836.1">
    <property type="nucleotide sequence ID" value="NZ_JACCBU010000001.1"/>
</dbReference>
<dbReference type="EMBL" id="JACCBU010000001">
    <property type="protein sequence ID" value="NYE69054.1"/>
    <property type="molecule type" value="Genomic_DNA"/>
</dbReference>
<dbReference type="InterPro" id="IPR006027">
    <property type="entry name" value="NusB_RsmB_TIM44"/>
</dbReference>
<sequence length="482" mass="51144">MAGGRPSKPPRDPARRAAFDALLAVETEGAYANLIMNRLFAERALDQRDAAFATELVAGTSRLAGTYDLILASASGRDLDRLDRPVLVLLRLGAHQLLSMRVPRHAAVGTTVELAREVAGPKITGLVNAVLRKVAVDTYAGWTNWLGRDLSPREALAVRTAHPPWIVDAYAEVLDEDELEPALLANNDPAAVTLAVRPGLADLSELLDAGAGPGRWSPFAATWHGSPSDLAAVRQGRAGVQDEGSQLVAAALGQWSPTRTELVETRPEPVEGPGPILPRPSTGSEDVSGPWLDLCAGPGGKSALLAGLAKAVGARLLAVELSRHRADLVRSAVRAFDSVDVIVADGTTPPWPNGRFERVLADVPCTGLGSLRRRPESRWRRDPAALDQLVPLQRALLGSALDAARPGGLVGYVTCSPHRRETVEVVEAVLAQRRGVTVVDAATVLSGAGLPVLPDSAVGPYLQLWPHRHQTDAMFAAYLRVG</sequence>
<dbReference type="InterPro" id="IPR029063">
    <property type="entry name" value="SAM-dependent_MTases_sf"/>
</dbReference>
<feature type="region of interest" description="Disordered" evidence="6">
    <location>
        <begin position="262"/>
        <end position="283"/>
    </location>
</feature>
<evidence type="ECO:0000256" key="1">
    <source>
        <dbReference type="ARBA" id="ARBA00022603"/>
    </source>
</evidence>
<evidence type="ECO:0000256" key="2">
    <source>
        <dbReference type="ARBA" id="ARBA00022679"/>
    </source>
</evidence>
<dbReference type="Pfam" id="PF01029">
    <property type="entry name" value="NusB"/>
    <property type="match status" value="1"/>
</dbReference>
<keyword evidence="4 5" id="KW-0694">RNA-binding</keyword>
<dbReference type="PANTHER" id="PTHR22807">
    <property type="entry name" value="NOP2 YEAST -RELATED NOL1/NOP2/FMU SUN DOMAIN-CONTAINING"/>
    <property type="match status" value="1"/>
</dbReference>
<dbReference type="PROSITE" id="PS51686">
    <property type="entry name" value="SAM_MT_RSMB_NOP"/>
    <property type="match status" value="1"/>
</dbReference>
<dbReference type="InterPro" id="IPR023267">
    <property type="entry name" value="RCMT"/>
</dbReference>
<reference evidence="8 9" key="1">
    <citation type="submission" date="2020-07" db="EMBL/GenBank/DDBJ databases">
        <title>Sequencing the genomes of 1000 actinobacteria strains.</title>
        <authorList>
            <person name="Klenk H.-P."/>
        </authorList>
    </citation>
    <scope>NUCLEOTIDE SEQUENCE [LARGE SCALE GENOMIC DNA]</scope>
    <source>
        <strain evidence="8 9">DSM 22083</strain>
    </source>
</reference>
<dbReference type="SUPFAM" id="SSF53335">
    <property type="entry name" value="S-adenosyl-L-methionine-dependent methyltransferases"/>
    <property type="match status" value="1"/>
</dbReference>
<dbReference type="EC" id="2.1.1.176" evidence="8"/>
<comment type="caution">
    <text evidence="8">The sequence shown here is derived from an EMBL/GenBank/DDBJ whole genome shotgun (WGS) entry which is preliminary data.</text>
</comment>
<feature type="domain" description="SAM-dependent MTase RsmB/NOP-type" evidence="7">
    <location>
        <begin position="182"/>
        <end position="482"/>
    </location>
</feature>
<evidence type="ECO:0000256" key="3">
    <source>
        <dbReference type="ARBA" id="ARBA00022691"/>
    </source>
</evidence>
<organism evidence="8 9">
    <name type="scientific">Microlunatus parietis</name>
    <dbReference type="NCBI Taxonomy" id="682979"/>
    <lineage>
        <taxon>Bacteria</taxon>
        <taxon>Bacillati</taxon>
        <taxon>Actinomycetota</taxon>
        <taxon>Actinomycetes</taxon>
        <taxon>Propionibacteriales</taxon>
        <taxon>Propionibacteriaceae</taxon>
        <taxon>Microlunatus</taxon>
    </lineage>
</organism>
<gene>
    <name evidence="8" type="ORF">BKA15_000383</name>
</gene>
<dbReference type="Gene3D" id="3.40.50.150">
    <property type="entry name" value="Vaccinia Virus protein VP39"/>
    <property type="match status" value="1"/>
</dbReference>
<evidence type="ECO:0000256" key="4">
    <source>
        <dbReference type="ARBA" id="ARBA00022884"/>
    </source>
</evidence>
<accession>A0A7Y9I2J2</accession>
<protein>
    <submittedName>
        <fullName evidence="8">16S rRNA (Cytosine967-C5)-methyltransferase</fullName>
        <ecNumber evidence="8">2.1.1.176</ecNumber>
    </submittedName>
</protein>
<dbReference type="Gene3D" id="1.10.940.10">
    <property type="entry name" value="NusB-like"/>
    <property type="match status" value="1"/>
</dbReference>
<dbReference type="AlphaFoldDB" id="A0A7Y9I2J2"/>
<dbReference type="GO" id="GO:0001510">
    <property type="term" value="P:RNA methylation"/>
    <property type="evidence" value="ECO:0007669"/>
    <property type="project" value="InterPro"/>
</dbReference>
<proteinExistence type="inferred from homology"/>
<dbReference type="PANTHER" id="PTHR22807:SF53">
    <property type="entry name" value="RIBOSOMAL RNA SMALL SUBUNIT METHYLTRANSFERASE B-RELATED"/>
    <property type="match status" value="1"/>
</dbReference>
<dbReference type="InterPro" id="IPR035926">
    <property type="entry name" value="NusB-like_sf"/>
</dbReference>
<keyword evidence="9" id="KW-1185">Reference proteome</keyword>
<comment type="similarity">
    <text evidence="5">Belongs to the class I-like SAM-binding methyltransferase superfamily. RsmB/NOP family.</text>
</comment>
<dbReference type="GO" id="GO:0003723">
    <property type="term" value="F:RNA binding"/>
    <property type="evidence" value="ECO:0007669"/>
    <property type="project" value="UniProtKB-UniRule"/>
</dbReference>
<dbReference type="CDD" id="cd02440">
    <property type="entry name" value="AdoMet_MTases"/>
    <property type="match status" value="1"/>
</dbReference>
<feature type="active site" description="Nucleophile" evidence="5">
    <location>
        <position position="415"/>
    </location>
</feature>
<dbReference type="PRINTS" id="PR02008">
    <property type="entry name" value="RCMTFAMILY"/>
</dbReference>
<keyword evidence="2 5" id="KW-0808">Transferase</keyword>
<feature type="binding site" evidence="5">
    <location>
        <position position="362"/>
    </location>
    <ligand>
        <name>S-adenosyl-L-methionine</name>
        <dbReference type="ChEBI" id="CHEBI:59789"/>
    </ligand>
</feature>
<evidence type="ECO:0000313" key="8">
    <source>
        <dbReference type="EMBL" id="NYE69054.1"/>
    </source>
</evidence>